<accession>A0A835JP25</accession>
<comment type="caution">
    <text evidence="1">The sequence shown here is derived from an EMBL/GenBank/DDBJ whole genome shotgun (WGS) entry which is preliminary data.</text>
</comment>
<organism evidence="1 2">
    <name type="scientific">Salix dunnii</name>
    <dbReference type="NCBI Taxonomy" id="1413687"/>
    <lineage>
        <taxon>Eukaryota</taxon>
        <taxon>Viridiplantae</taxon>
        <taxon>Streptophyta</taxon>
        <taxon>Embryophyta</taxon>
        <taxon>Tracheophyta</taxon>
        <taxon>Spermatophyta</taxon>
        <taxon>Magnoliopsida</taxon>
        <taxon>eudicotyledons</taxon>
        <taxon>Gunneridae</taxon>
        <taxon>Pentapetalae</taxon>
        <taxon>rosids</taxon>
        <taxon>fabids</taxon>
        <taxon>Malpighiales</taxon>
        <taxon>Salicaceae</taxon>
        <taxon>Saliceae</taxon>
        <taxon>Salix</taxon>
    </lineage>
</organism>
<evidence type="ECO:0000313" key="1">
    <source>
        <dbReference type="EMBL" id="KAF9672691.1"/>
    </source>
</evidence>
<dbReference type="EMBL" id="JADGMS010000011">
    <property type="protein sequence ID" value="KAF9672691.1"/>
    <property type="molecule type" value="Genomic_DNA"/>
</dbReference>
<proteinExistence type="predicted"/>
<protein>
    <submittedName>
        <fullName evidence="1">Uncharacterized protein</fullName>
    </submittedName>
</protein>
<evidence type="ECO:0000313" key="2">
    <source>
        <dbReference type="Proteomes" id="UP000657918"/>
    </source>
</evidence>
<dbReference type="OrthoDB" id="1705459at2759"/>
<keyword evidence="2" id="KW-1185">Reference proteome</keyword>
<name>A0A835JP25_9ROSI</name>
<sequence>MCLLLGGLGRNLHSKIQWFTRFCNSHQVSYFAMFFIDVRIITKRRHSPNTEATRVCSQYSIFLALLALGFVGESCAPKTSLSCHGFVGHSTKEGFDNDPSTGSSTKTLLRLLLPLNDKVQWTSCDVAAIQTLHRTIQLIGVTSSVYKG</sequence>
<reference evidence="1 2" key="1">
    <citation type="submission" date="2020-10" db="EMBL/GenBank/DDBJ databases">
        <title>Plant Genome Project.</title>
        <authorList>
            <person name="Zhang R.-G."/>
        </authorList>
    </citation>
    <scope>NUCLEOTIDE SEQUENCE [LARGE SCALE GENOMIC DNA]</scope>
    <source>
        <strain evidence="1">FAFU-HL-1</strain>
        <tissue evidence="1">Leaf</tissue>
    </source>
</reference>
<dbReference type="AlphaFoldDB" id="A0A835JP25"/>
<dbReference type="Proteomes" id="UP000657918">
    <property type="component" value="Chromosome 11"/>
</dbReference>
<gene>
    <name evidence="1" type="ORF">SADUNF_Sadunf11G0069600</name>
</gene>